<organism evidence="1 2">
    <name type="scientific">Tetrahymena thermophila (strain SB210)</name>
    <dbReference type="NCBI Taxonomy" id="312017"/>
    <lineage>
        <taxon>Eukaryota</taxon>
        <taxon>Sar</taxon>
        <taxon>Alveolata</taxon>
        <taxon>Ciliophora</taxon>
        <taxon>Intramacronucleata</taxon>
        <taxon>Oligohymenophorea</taxon>
        <taxon>Hymenostomatida</taxon>
        <taxon>Tetrahymenina</taxon>
        <taxon>Tetrahymenidae</taxon>
        <taxon>Tetrahymena</taxon>
    </lineage>
</organism>
<evidence type="ECO:0000313" key="1">
    <source>
        <dbReference type="EMBL" id="EAR81711.2"/>
    </source>
</evidence>
<dbReference type="EMBL" id="GG662777">
    <property type="protein sequence ID" value="EAR81711.2"/>
    <property type="molecule type" value="Genomic_DNA"/>
</dbReference>
<evidence type="ECO:0000313" key="2">
    <source>
        <dbReference type="Proteomes" id="UP000009168"/>
    </source>
</evidence>
<dbReference type="GeneID" id="7824101"/>
<dbReference type="InParanoid" id="Q228J6"/>
<accession>Q228J6</accession>
<proteinExistence type="predicted"/>
<protein>
    <submittedName>
        <fullName evidence="1">Uncharacterized protein</fullName>
    </submittedName>
</protein>
<sequence length="103" mass="12095">MCRRMLKLQQQKMHDNGNKDGECVAICSPFSYKNYQNNLCQKNNLSVYDRNNLNLVKSKTFETKELQAFNLNGIIFFIGRDNSISYWDIINESKQLQLIIIIL</sequence>
<dbReference type="RefSeq" id="XP_001029374.2">
    <property type="nucleotide sequence ID" value="XM_001029374.2"/>
</dbReference>
<keyword evidence="2" id="KW-1185">Reference proteome</keyword>
<reference evidence="2" key="1">
    <citation type="journal article" date="2006" name="PLoS Biol.">
        <title>Macronuclear genome sequence of the ciliate Tetrahymena thermophila, a model eukaryote.</title>
        <authorList>
            <person name="Eisen J.A."/>
            <person name="Coyne R.S."/>
            <person name="Wu M."/>
            <person name="Wu D."/>
            <person name="Thiagarajan M."/>
            <person name="Wortman J.R."/>
            <person name="Badger J.H."/>
            <person name="Ren Q."/>
            <person name="Amedeo P."/>
            <person name="Jones K.M."/>
            <person name="Tallon L.J."/>
            <person name="Delcher A.L."/>
            <person name="Salzberg S.L."/>
            <person name="Silva J.C."/>
            <person name="Haas B.J."/>
            <person name="Majoros W.H."/>
            <person name="Farzad M."/>
            <person name="Carlton J.M."/>
            <person name="Smith R.K. Jr."/>
            <person name="Garg J."/>
            <person name="Pearlman R.E."/>
            <person name="Karrer K.M."/>
            <person name="Sun L."/>
            <person name="Manning G."/>
            <person name="Elde N.C."/>
            <person name="Turkewitz A.P."/>
            <person name="Asai D.J."/>
            <person name="Wilkes D.E."/>
            <person name="Wang Y."/>
            <person name="Cai H."/>
            <person name="Collins K."/>
            <person name="Stewart B.A."/>
            <person name="Lee S.R."/>
            <person name="Wilamowska K."/>
            <person name="Weinberg Z."/>
            <person name="Ruzzo W.L."/>
            <person name="Wloga D."/>
            <person name="Gaertig J."/>
            <person name="Frankel J."/>
            <person name="Tsao C.-C."/>
            <person name="Gorovsky M.A."/>
            <person name="Keeling P.J."/>
            <person name="Waller R.F."/>
            <person name="Patron N.J."/>
            <person name="Cherry J.M."/>
            <person name="Stover N.A."/>
            <person name="Krieger C.J."/>
            <person name="del Toro C."/>
            <person name="Ryder H.F."/>
            <person name="Williamson S.C."/>
            <person name="Barbeau R.A."/>
            <person name="Hamilton E.P."/>
            <person name="Orias E."/>
        </authorList>
    </citation>
    <scope>NUCLEOTIDE SEQUENCE [LARGE SCALE GENOMIC DNA]</scope>
    <source>
        <strain evidence="2">SB210</strain>
    </source>
</reference>
<dbReference type="KEGG" id="tet:TTHERM_01553980"/>
<gene>
    <name evidence="1" type="ORF">TTHERM_01553980</name>
</gene>
<dbReference type="HOGENOM" id="CLU_000956_0_0_1"/>
<dbReference type="Proteomes" id="UP000009168">
    <property type="component" value="Unassembled WGS sequence"/>
</dbReference>
<name>Q228J6_TETTS</name>
<dbReference type="AlphaFoldDB" id="Q228J6"/>